<reference evidence="1" key="1">
    <citation type="submission" date="2018-05" db="EMBL/GenBank/DDBJ databases">
        <authorList>
            <person name="Lanie J.A."/>
            <person name="Ng W.-L."/>
            <person name="Kazmierczak K.M."/>
            <person name="Andrzejewski T.M."/>
            <person name="Davidsen T.M."/>
            <person name="Wayne K.J."/>
            <person name="Tettelin H."/>
            <person name="Glass J.I."/>
            <person name="Rusch D."/>
            <person name="Podicherti R."/>
            <person name="Tsui H.-C.T."/>
            <person name="Winkler M.E."/>
        </authorList>
    </citation>
    <scope>NUCLEOTIDE SEQUENCE</scope>
</reference>
<accession>A0A381VL24</accession>
<name>A0A381VL24_9ZZZZ</name>
<sequence>MNSDKRICIIRVSFKLKNKRKGYAKTISNNYHPLSQDKQREFTLLKSKRFNKLDCENNKGHPHPVE</sequence>
<proteinExistence type="predicted"/>
<evidence type="ECO:0000313" key="1">
    <source>
        <dbReference type="EMBL" id="SVA40990.1"/>
    </source>
</evidence>
<organism evidence="1">
    <name type="scientific">marine metagenome</name>
    <dbReference type="NCBI Taxonomy" id="408172"/>
    <lineage>
        <taxon>unclassified sequences</taxon>
        <taxon>metagenomes</taxon>
        <taxon>ecological metagenomes</taxon>
    </lineage>
</organism>
<dbReference type="EMBL" id="UINC01009132">
    <property type="protein sequence ID" value="SVA40990.1"/>
    <property type="molecule type" value="Genomic_DNA"/>
</dbReference>
<gene>
    <name evidence="1" type="ORF">METZ01_LOCUS93844</name>
</gene>
<protein>
    <submittedName>
        <fullName evidence="1">Uncharacterized protein</fullName>
    </submittedName>
</protein>
<dbReference type="AlphaFoldDB" id="A0A381VL24"/>